<organism evidence="3">
    <name type="scientific">freshwater metagenome</name>
    <dbReference type="NCBI Taxonomy" id="449393"/>
    <lineage>
        <taxon>unclassified sequences</taxon>
        <taxon>metagenomes</taxon>
        <taxon>ecological metagenomes</taxon>
    </lineage>
</organism>
<evidence type="ECO:0000313" key="3">
    <source>
        <dbReference type="EMBL" id="CAB4827222.1"/>
    </source>
</evidence>
<protein>
    <submittedName>
        <fullName evidence="3">Unannotated protein</fullName>
    </submittedName>
</protein>
<sequence length="280" mass="29975">MSLDLVSRVTSVFRAYAAGDAFGVAHEFLEIPITPVENVLLEKQGWPYGGVSDDTMLTLLTVLTLSQDSPEQASQKFLSELRAALPHLRGLGPTTKAALGLEVNAHETHLVGMTNGAMMRCALSGMGFSAGENLERDEWIRALASTTHTFESAVTCAQLAAALFSDAIENGDKNSIETLVGTRIPQWVKREKGVSLDPIETLSAVIYVVGNCTSAAQAYVRACELGGDTDTVAALSGALITARKGTTAEFESIEWLADIAWEEIPTMGEAVEILCARRNK</sequence>
<evidence type="ECO:0000313" key="4">
    <source>
        <dbReference type="EMBL" id="CAB4995341.1"/>
    </source>
</evidence>
<dbReference type="SUPFAM" id="SSF101478">
    <property type="entry name" value="ADP-ribosylglycohydrolase"/>
    <property type="match status" value="1"/>
</dbReference>
<name>A0A6J7A322_9ZZZZ</name>
<proteinExistence type="predicted"/>
<dbReference type="InterPro" id="IPR036705">
    <property type="entry name" value="Ribosyl_crysJ1_sf"/>
</dbReference>
<dbReference type="AlphaFoldDB" id="A0A6J7A322"/>
<reference evidence="3" key="1">
    <citation type="submission" date="2020-05" db="EMBL/GenBank/DDBJ databases">
        <authorList>
            <person name="Chiriac C."/>
            <person name="Salcher M."/>
            <person name="Ghai R."/>
            <person name="Kavagutti S V."/>
        </authorList>
    </citation>
    <scope>NUCLEOTIDE SEQUENCE</scope>
</reference>
<dbReference type="Gene3D" id="1.10.4080.10">
    <property type="entry name" value="ADP-ribosylation/Crystallin J1"/>
    <property type="match status" value="1"/>
</dbReference>
<dbReference type="InterPro" id="IPR005502">
    <property type="entry name" value="Ribosyl_crysJ1"/>
</dbReference>
<accession>A0A6J7A322</accession>
<dbReference type="Pfam" id="PF03747">
    <property type="entry name" value="ADP_ribosyl_GH"/>
    <property type="match status" value="1"/>
</dbReference>
<gene>
    <name evidence="1" type="ORF">UFOPK1438_00371</name>
    <name evidence="2" type="ORF">UFOPK2329_00329</name>
    <name evidence="3" type="ORF">UFOPK3166_00705</name>
    <name evidence="4" type="ORF">UFOPK4035_00451</name>
</gene>
<dbReference type="EMBL" id="CAFABD010000099">
    <property type="protein sequence ID" value="CAB4827222.1"/>
    <property type="molecule type" value="Genomic_DNA"/>
</dbReference>
<evidence type="ECO:0000313" key="2">
    <source>
        <dbReference type="EMBL" id="CAB4668003.1"/>
    </source>
</evidence>
<dbReference type="EMBL" id="CAEZSM010000032">
    <property type="protein sequence ID" value="CAB4539097.1"/>
    <property type="molecule type" value="Genomic_DNA"/>
</dbReference>
<dbReference type="EMBL" id="CAFBOX010000055">
    <property type="protein sequence ID" value="CAB4995341.1"/>
    <property type="molecule type" value="Genomic_DNA"/>
</dbReference>
<evidence type="ECO:0000313" key="1">
    <source>
        <dbReference type="EMBL" id="CAB4539097.1"/>
    </source>
</evidence>
<dbReference type="EMBL" id="CAEZWZ010000030">
    <property type="protein sequence ID" value="CAB4668003.1"/>
    <property type="molecule type" value="Genomic_DNA"/>
</dbReference>